<keyword evidence="2" id="KW-1003">Cell membrane</keyword>
<evidence type="ECO:0000256" key="5">
    <source>
        <dbReference type="ARBA" id="ARBA00023136"/>
    </source>
</evidence>
<keyword evidence="5 6" id="KW-0472">Membrane</keyword>
<evidence type="ECO:0000256" key="1">
    <source>
        <dbReference type="ARBA" id="ARBA00004651"/>
    </source>
</evidence>
<dbReference type="Proteomes" id="UP000593572">
    <property type="component" value="Unassembled WGS sequence"/>
</dbReference>
<comment type="caution">
    <text evidence="7">The sequence shown here is derived from an EMBL/GenBank/DDBJ whole genome shotgun (WGS) entry which is preliminary data.</text>
</comment>
<proteinExistence type="predicted"/>
<feature type="transmembrane region" description="Helical" evidence="6">
    <location>
        <begin position="124"/>
        <end position="142"/>
    </location>
</feature>
<evidence type="ECO:0000256" key="3">
    <source>
        <dbReference type="ARBA" id="ARBA00022692"/>
    </source>
</evidence>
<feature type="non-terminal residue" evidence="7">
    <location>
        <position position="182"/>
    </location>
</feature>
<sequence>MPTAQQQSNRARALWLTCLASSFRTALACTIVGIITLYGPASIQRQVAFPAFSYVTVILVVTDATLGDTLHSCWLALYASVQSLGPAMLSLWLIRPTKLTSGTTALAVALGGLIVVLPEATHMVAKRIALGQIVIVYVIGFINGGQTEPIMHPVHVAASTAVGVLACVLALMFPYPRLACCE</sequence>
<reference evidence="7 8" key="1">
    <citation type="journal article" date="2019" name="Genome Biol. Evol.">
        <title>Insights into the evolution of the New World diploid cottons (Gossypium, subgenus Houzingenia) based on genome sequencing.</title>
        <authorList>
            <person name="Grover C.E."/>
            <person name="Arick M.A. 2nd"/>
            <person name="Thrash A."/>
            <person name="Conover J.L."/>
            <person name="Sanders W.S."/>
            <person name="Peterson D.G."/>
            <person name="Frelichowski J.E."/>
            <person name="Scheffler J.A."/>
            <person name="Scheffler B.E."/>
            <person name="Wendel J.F."/>
        </authorList>
    </citation>
    <scope>NUCLEOTIDE SEQUENCE [LARGE SCALE GENOMIC DNA]</scope>
    <source>
        <strain evidence="7">157</strain>
        <tissue evidence="7">Leaf</tissue>
    </source>
</reference>
<feature type="transmembrane region" description="Helical" evidence="6">
    <location>
        <begin position="154"/>
        <end position="175"/>
    </location>
</feature>
<keyword evidence="3 6" id="KW-0812">Transmembrane</keyword>
<protein>
    <submittedName>
        <fullName evidence="7">Uncharacterized protein</fullName>
    </submittedName>
</protein>
<evidence type="ECO:0000313" key="8">
    <source>
        <dbReference type="Proteomes" id="UP000593572"/>
    </source>
</evidence>
<dbReference type="AlphaFoldDB" id="A0A7J8L7T5"/>
<evidence type="ECO:0000256" key="6">
    <source>
        <dbReference type="SAM" id="Phobius"/>
    </source>
</evidence>
<keyword evidence="4 6" id="KW-1133">Transmembrane helix</keyword>
<dbReference type="PANTHER" id="PTHR30509">
    <property type="entry name" value="P-HYDROXYBENZOIC ACID EFFLUX PUMP SUBUNIT-RELATED"/>
    <property type="match status" value="1"/>
</dbReference>
<gene>
    <name evidence="7" type="ORF">Golob_019513</name>
</gene>
<dbReference type="GO" id="GO:0005886">
    <property type="term" value="C:plasma membrane"/>
    <property type="evidence" value="ECO:0007669"/>
    <property type="project" value="UniProtKB-SubCell"/>
</dbReference>
<feature type="transmembrane region" description="Helical" evidence="6">
    <location>
        <begin position="99"/>
        <end position="117"/>
    </location>
</feature>
<dbReference type="EMBL" id="JABEZX010000001">
    <property type="protein sequence ID" value="MBA0548409.1"/>
    <property type="molecule type" value="Genomic_DNA"/>
</dbReference>
<feature type="transmembrane region" description="Helical" evidence="6">
    <location>
        <begin position="73"/>
        <end position="93"/>
    </location>
</feature>
<evidence type="ECO:0000256" key="4">
    <source>
        <dbReference type="ARBA" id="ARBA00022989"/>
    </source>
</evidence>
<name>A0A7J8L7T5_9ROSI</name>
<comment type="subcellular location">
    <subcellularLocation>
        <location evidence="1">Cell membrane</location>
        <topology evidence="1">Multi-pass membrane protein</topology>
    </subcellularLocation>
</comment>
<accession>A0A7J8L7T5</accession>
<organism evidence="7 8">
    <name type="scientific">Gossypium lobatum</name>
    <dbReference type="NCBI Taxonomy" id="34289"/>
    <lineage>
        <taxon>Eukaryota</taxon>
        <taxon>Viridiplantae</taxon>
        <taxon>Streptophyta</taxon>
        <taxon>Embryophyta</taxon>
        <taxon>Tracheophyta</taxon>
        <taxon>Spermatophyta</taxon>
        <taxon>Magnoliopsida</taxon>
        <taxon>eudicotyledons</taxon>
        <taxon>Gunneridae</taxon>
        <taxon>Pentapetalae</taxon>
        <taxon>rosids</taxon>
        <taxon>malvids</taxon>
        <taxon>Malvales</taxon>
        <taxon>Malvaceae</taxon>
        <taxon>Malvoideae</taxon>
        <taxon>Gossypium</taxon>
    </lineage>
</organism>
<dbReference type="PANTHER" id="PTHR30509:SF9">
    <property type="entry name" value="MULTIDRUG RESISTANCE PROTEIN MDTO"/>
    <property type="match status" value="1"/>
</dbReference>
<evidence type="ECO:0000313" key="7">
    <source>
        <dbReference type="EMBL" id="MBA0548409.1"/>
    </source>
</evidence>
<keyword evidence="8" id="KW-1185">Reference proteome</keyword>
<feature type="transmembrane region" description="Helical" evidence="6">
    <location>
        <begin position="12"/>
        <end position="35"/>
    </location>
</feature>
<evidence type="ECO:0000256" key="2">
    <source>
        <dbReference type="ARBA" id="ARBA00022475"/>
    </source>
</evidence>
<feature type="transmembrane region" description="Helical" evidence="6">
    <location>
        <begin position="47"/>
        <end position="66"/>
    </location>
</feature>